<evidence type="ECO:0000256" key="1">
    <source>
        <dbReference type="SAM" id="Phobius"/>
    </source>
</evidence>
<organism evidence="2 3">
    <name type="scientific">Cellulomonas dongxiuzhuiae</name>
    <dbReference type="NCBI Taxonomy" id="2819979"/>
    <lineage>
        <taxon>Bacteria</taxon>
        <taxon>Bacillati</taxon>
        <taxon>Actinomycetota</taxon>
        <taxon>Actinomycetes</taxon>
        <taxon>Micrococcales</taxon>
        <taxon>Cellulomonadaceae</taxon>
        <taxon>Cellulomonas</taxon>
    </lineage>
</organism>
<evidence type="ECO:0000313" key="2">
    <source>
        <dbReference type="EMBL" id="QWC15836.1"/>
    </source>
</evidence>
<sequence>MNRQSTARTLQVLGVLVFAVLSWRRAVSSEVPWWPSFLAAVVLVAAIAAGVWWWSRRDDARRRRTVATRPGWHTHAVWAEETLGASLAQLGAPAGKVRGGTRLTFTWSSSGVELWRGEAVLLSLPWTQVWTITPTTGRGASTGNPAVELVTPEAVRVVVVPTRRPDGGMLPASAAQVAGLVALLREARQAAQDGTPTPTSG</sequence>
<proteinExistence type="predicted"/>
<feature type="transmembrane region" description="Helical" evidence="1">
    <location>
        <begin position="36"/>
        <end position="54"/>
    </location>
</feature>
<evidence type="ECO:0000313" key="3">
    <source>
        <dbReference type="Proteomes" id="UP000679335"/>
    </source>
</evidence>
<gene>
    <name evidence="2" type="ORF">KKR89_16505</name>
</gene>
<dbReference type="RefSeq" id="WP_214765604.1">
    <property type="nucleotide sequence ID" value="NZ_CP076023.1"/>
</dbReference>
<dbReference type="EMBL" id="CP076023">
    <property type="protein sequence ID" value="QWC15836.1"/>
    <property type="molecule type" value="Genomic_DNA"/>
</dbReference>
<name>A0ABX8GJL8_9CELL</name>
<keyword evidence="1" id="KW-1133">Transmembrane helix</keyword>
<keyword evidence="3" id="KW-1185">Reference proteome</keyword>
<keyword evidence="1" id="KW-0812">Transmembrane</keyword>
<accession>A0ABX8GJL8</accession>
<reference evidence="2 3" key="1">
    <citation type="submission" date="2021-05" db="EMBL/GenBank/DDBJ databases">
        <title>Novel species in genus Cellulomonas.</title>
        <authorList>
            <person name="Zhang G."/>
        </authorList>
    </citation>
    <scope>NUCLEOTIDE SEQUENCE [LARGE SCALE GENOMIC DNA]</scope>
    <source>
        <strain evidence="3">zg-ZUI157</strain>
    </source>
</reference>
<protein>
    <submittedName>
        <fullName evidence="2">Uncharacterized protein</fullName>
    </submittedName>
</protein>
<dbReference type="Proteomes" id="UP000679335">
    <property type="component" value="Chromosome"/>
</dbReference>
<keyword evidence="1" id="KW-0472">Membrane</keyword>